<evidence type="ECO:0000313" key="1">
    <source>
        <dbReference type="EMBL" id="GAF07311.1"/>
    </source>
</evidence>
<organism evidence="1 2">
    <name type="scientific">Paenibacillus pini JCM 16418</name>
    <dbReference type="NCBI Taxonomy" id="1236976"/>
    <lineage>
        <taxon>Bacteria</taxon>
        <taxon>Bacillati</taxon>
        <taxon>Bacillota</taxon>
        <taxon>Bacilli</taxon>
        <taxon>Bacillales</taxon>
        <taxon>Paenibacillaceae</taxon>
        <taxon>Paenibacillus</taxon>
    </lineage>
</organism>
<protein>
    <submittedName>
        <fullName evidence="1">Uncharacterized protein</fullName>
    </submittedName>
</protein>
<dbReference type="EMBL" id="BAVZ01000003">
    <property type="protein sequence ID" value="GAF07311.1"/>
    <property type="molecule type" value="Genomic_DNA"/>
</dbReference>
<comment type="caution">
    <text evidence="1">The sequence shown here is derived from an EMBL/GenBank/DDBJ whole genome shotgun (WGS) entry which is preliminary data.</text>
</comment>
<dbReference type="AlphaFoldDB" id="W7YRP6"/>
<proteinExistence type="predicted"/>
<accession>W7YRP6</accession>
<keyword evidence="2" id="KW-1185">Reference proteome</keyword>
<sequence>MAIRNFLALDSEYYDCVIPNRKRTVDGQVAQLKAGVIITVFSKYLIQHIDIGQSRQYFLPVNHMVLNNRIF</sequence>
<reference evidence="1 2" key="1">
    <citation type="journal article" date="2014" name="Genome Announc.">
        <title>Draft Genome Sequence of Paenibacillus pini JCM 16418T, Isolated from the Rhizosphere of Pine Tree.</title>
        <authorList>
            <person name="Yuki M."/>
            <person name="Oshima K."/>
            <person name="Suda W."/>
            <person name="Oshida Y."/>
            <person name="Kitamura K."/>
            <person name="Iida Y."/>
            <person name="Hattori M."/>
            <person name="Ohkuma M."/>
        </authorList>
    </citation>
    <scope>NUCLEOTIDE SEQUENCE [LARGE SCALE GENOMIC DNA]</scope>
    <source>
        <strain evidence="1 2">JCM 16418</strain>
    </source>
</reference>
<name>W7YRP6_9BACL</name>
<evidence type="ECO:0000313" key="2">
    <source>
        <dbReference type="Proteomes" id="UP000019364"/>
    </source>
</evidence>
<dbReference type="Proteomes" id="UP000019364">
    <property type="component" value="Unassembled WGS sequence"/>
</dbReference>
<dbReference type="STRING" id="1236976.JCM16418_1321"/>
<gene>
    <name evidence="1" type="ORF">JCM16418_1321</name>
</gene>